<evidence type="ECO:0000313" key="5">
    <source>
        <dbReference type="Proteomes" id="UP001224682"/>
    </source>
</evidence>
<gene>
    <name evidence="4" type="ORF">J2S75_003268</name>
</gene>
<dbReference type="SMART" id="SM00448">
    <property type="entry name" value="REC"/>
    <property type="match status" value="1"/>
</dbReference>
<dbReference type="InterPro" id="IPR050595">
    <property type="entry name" value="Bact_response_regulator"/>
</dbReference>
<dbReference type="PANTHER" id="PTHR44591:SF25">
    <property type="entry name" value="CHEMOTAXIS TWO-COMPONENT RESPONSE REGULATOR"/>
    <property type="match status" value="1"/>
</dbReference>
<keyword evidence="5" id="KW-1185">Reference proteome</keyword>
<evidence type="ECO:0000256" key="2">
    <source>
        <dbReference type="PROSITE-ProRule" id="PRU00169"/>
    </source>
</evidence>
<reference evidence="4 5" key="1">
    <citation type="submission" date="2023-07" db="EMBL/GenBank/DDBJ databases">
        <title>Genomic Encyclopedia of Type Strains, Phase IV (KMG-IV): sequencing the most valuable type-strain genomes for metagenomic binning, comparative biology and taxonomic classification.</title>
        <authorList>
            <person name="Goeker M."/>
        </authorList>
    </citation>
    <scope>NUCLEOTIDE SEQUENCE [LARGE SCALE GENOMIC DNA]</scope>
    <source>
        <strain evidence="4 5">DSM 2457</strain>
    </source>
</reference>
<dbReference type="RefSeq" id="WP_370874154.1">
    <property type="nucleotide sequence ID" value="NZ_CP083239.1"/>
</dbReference>
<feature type="modified residue" description="4-aspartylphosphate" evidence="2">
    <location>
        <position position="55"/>
    </location>
</feature>
<feature type="domain" description="Response regulatory" evidence="3">
    <location>
        <begin position="6"/>
        <end position="120"/>
    </location>
</feature>
<dbReference type="PANTHER" id="PTHR44591">
    <property type="entry name" value="STRESS RESPONSE REGULATOR PROTEIN 1"/>
    <property type="match status" value="1"/>
</dbReference>
<organism evidence="4 5">
    <name type="scientific">Ancylobacter polymorphus</name>
    <dbReference type="NCBI Taxonomy" id="223390"/>
    <lineage>
        <taxon>Bacteria</taxon>
        <taxon>Pseudomonadati</taxon>
        <taxon>Pseudomonadota</taxon>
        <taxon>Alphaproteobacteria</taxon>
        <taxon>Hyphomicrobiales</taxon>
        <taxon>Xanthobacteraceae</taxon>
        <taxon>Ancylobacter</taxon>
    </lineage>
</organism>
<dbReference type="Proteomes" id="UP001224682">
    <property type="component" value="Unassembled WGS sequence"/>
</dbReference>
<comment type="caution">
    <text evidence="4">The sequence shown here is derived from an EMBL/GenBank/DDBJ whole genome shotgun (WGS) entry which is preliminary data.</text>
</comment>
<dbReference type="PROSITE" id="PS50110">
    <property type="entry name" value="RESPONSE_REGULATORY"/>
    <property type="match status" value="1"/>
</dbReference>
<dbReference type="Gene3D" id="3.40.50.2300">
    <property type="match status" value="1"/>
</dbReference>
<evidence type="ECO:0000259" key="3">
    <source>
        <dbReference type="PROSITE" id="PS50110"/>
    </source>
</evidence>
<dbReference type="InterPro" id="IPR011006">
    <property type="entry name" value="CheY-like_superfamily"/>
</dbReference>
<protein>
    <submittedName>
        <fullName evidence="4">FixJ family two-component response regulator</fullName>
    </submittedName>
</protein>
<dbReference type="SUPFAM" id="SSF52172">
    <property type="entry name" value="CheY-like"/>
    <property type="match status" value="1"/>
</dbReference>
<sequence>MSEVPMIAIVDDDESVRVATSSLVRSFGFKTTVFASAEDFLASPTMPRTACLVTDVQMPTMSGIELFEALRARGVALPVIFITSFPEERVKRRAQEAGAAGFLAKPFDADTMMGCVFEALKGQPLPR</sequence>
<proteinExistence type="predicted"/>
<dbReference type="Pfam" id="PF00072">
    <property type="entry name" value="Response_reg"/>
    <property type="match status" value="1"/>
</dbReference>
<dbReference type="EMBL" id="JAUSUI010000006">
    <property type="protein sequence ID" value="MDQ0304232.1"/>
    <property type="molecule type" value="Genomic_DNA"/>
</dbReference>
<evidence type="ECO:0000313" key="4">
    <source>
        <dbReference type="EMBL" id="MDQ0304232.1"/>
    </source>
</evidence>
<name>A0ABU0BEG6_9HYPH</name>
<evidence type="ECO:0000256" key="1">
    <source>
        <dbReference type="ARBA" id="ARBA00022553"/>
    </source>
</evidence>
<dbReference type="InterPro" id="IPR001789">
    <property type="entry name" value="Sig_transdc_resp-reg_receiver"/>
</dbReference>
<keyword evidence="1 2" id="KW-0597">Phosphoprotein</keyword>
<accession>A0ABU0BEG6</accession>